<reference evidence="4" key="1">
    <citation type="submission" date="2016-09" db="EMBL/GenBank/DDBJ databases">
        <authorList>
            <person name="Gulvik C.A."/>
        </authorList>
    </citation>
    <scope>NUCLEOTIDE SEQUENCE [LARGE SCALE GENOMIC DNA]</scope>
    <source>
        <strain evidence="4">LMG 8895</strain>
    </source>
</reference>
<dbReference type="Proteomes" id="UP000095094">
    <property type="component" value="Unassembled WGS sequence"/>
</dbReference>
<evidence type="ECO:0000313" key="4">
    <source>
        <dbReference type="Proteomes" id="UP000095094"/>
    </source>
</evidence>
<dbReference type="EMBL" id="MIJY01000043">
    <property type="protein sequence ID" value="OEG10660.1"/>
    <property type="molecule type" value="Genomic_DNA"/>
</dbReference>
<keyword evidence="1" id="KW-0812">Transmembrane</keyword>
<name>A0A1E5GEJ4_9ENTE</name>
<feature type="transmembrane region" description="Helical" evidence="1">
    <location>
        <begin position="76"/>
        <end position="99"/>
    </location>
</feature>
<feature type="chain" id="PRO_5009177362" description="Gram-positive cocci surface proteins LPxTG domain-containing protein" evidence="2">
    <location>
        <begin position="26"/>
        <end position="107"/>
    </location>
</feature>
<feature type="signal peptide" evidence="2">
    <location>
        <begin position="1"/>
        <end position="25"/>
    </location>
</feature>
<keyword evidence="1" id="KW-0472">Membrane</keyword>
<keyword evidence="1" id="KW-1133">Transmembrane helix</keyword>
<comment type="caution">
    <text evidence="3">The sequence shown here is derived from an EMBL/GenBank/DDBJ whole genome shotgun (WGS) entry which is preliminary data.</text>
</comment>
<evidence type="ECO:0000256" key="1">
    <source>
        <dbReference type="SAM" id="Phobius"/>
    </source>
</evidence>
<evidence type="ECO:0008006" key="5">
    <source>
        <dbReference type="Google" id="ProtNLM"/>
    </source>
</evidence>
<dbReference type="RefSeq" id="WP_069664441.1">
    <property type="nucleotide sequence ID" value="NZ_JBHUJJ010000001.1"/>
</dbReference>
<evidence type="ECO:0000256" key="2">
    <source>
        <dbReference type="SAM" id="SignalP"/>
    </source>
</evidence>
<keyword evidence="2" id="KW-0732">Signal</keyword>
<keyword evidence="4" id="KW-1185">Reference proteome</keyword>
<sequence length="107" mass="11612">MKKFTIWLFFLMIVNGLFVGSTAEATVKSVSTDVGIVFTDDQEQTPIVPKLPSTPGPYIPKPSPSVKGNLPSMGDLITSLIWTLLGCAVLILFVGIFSLKKIMLRIA</sequence>
<organism evidence="3 4">
    <name type="scientific">Enterococcus termitis</name>
    <dbReference type="NCBI Taxonomy" id="332950"/>
    <lineage>
        <taxon>Bacteria</taxon>
        <taxon>Bacillati</taxon>
        <taxon>Bacillota</taxon>
        <taxon>Bacilli</taxon>
        <taxon>Lactobacillales</taxon>
        <taxon>Enterococcaceae</taxon>
        <taxon>Enterococcus</taxon>
    </lineage>
</organism>
<protein>
    <recommendedName>
        <fullName evidence="5">Gram-positive cocci surface proteins LPxTG domain-containing protein</fullName>
    </recommendedName>
</protein>
<dbReference type="AlphaFoldDB" id="A0A1E5GEJ4"/>
<gene>
    <name evidence="3" type="ORF">BCR25_09365</name>
</gene>
<evidence type="ECO:0000313" key="3">
    <source>
        <dbReference type="EMBL" id="OEG10660.1"/>
    </source>
</evidence>
<proteinExistence type="predicted"/>
<accession>A0A1E5GEJ4</accession>